<feature type="region of interest" description="Disordered" evidence="1">
    <location>
        <begin position="279"/>
        <end position="300"/>
    </location>
</feature>
<evidence type="ECO:0008006" key="4">
    <source>
        <dbReference type="Google" id="ProtNLM"/>
    </source>
</evidence>
<name>A0A0H2M781_VARPD</name>
<evidence type="ECO:0000256" key="1">
    <source>
        <dbReference type="SAM" id="MobiDB-lite"/>
    </source>
</evidence>
<organism evidence="2 3">
    <name type="scientific">Variovorax paradoxus</name>
    <dbReference type="NCBI Taxonomy" id="34073"/>
    <lineage>
        <taxon>Bacteria</taxon>
        <taxon>Pseudomonadati</taxon>
        <taxon>Pseudomonadota</taxon>
        <taxon>Betaproteobacteria</taxon>
        <taxon>Burkholderiales</taxon>
        <taxon>Comamonadaceae</taxon>
        <taxon>Variovorax</taxon>
    </lineage>
</organism>
<sequence length="300" mass="34195">MRFVAYIDTVLETWPEECLNCGSNRFKLMSPEHGVWGLGRFRCLNCRHMRSRLTGSPLMQLKSPDLWSSAASLWLHGWNAGDISKRFGLSNNCLLLDWLPRFSEVMAEREPALWHWWHAYHDLLEPSLPVHIAAPADEALAALRRMLTQPVERCVACGSIKGRRRISNRTPTQGCVFECGICGHSTRSVAGTPFDGLKSRHLLPDFLTLRLQGGTHSDCMRQLGITVPSLSAKWEPAMLRWLGQQWPVLSQWIAWRTQCRRSQVVRQVRANTHPRQPCMARPNAATAHQGTPVTWPQYEK</sequence>
<evidence type="ECO:0000313" key="2">
    <source>
        <dbReference type="EMBL" id="KLN52900.1"/>
    </source>
</evidence>
<evidence type="ECO:0000313" key="3">
    <source>
        <dbReference type="Proteomes" id="UP000035170"/>
    </source>
</evidence>
<dbReference type="Proteomes" id="UP000035170">
    <property type="component" value="Unassembled WGS sequence"/>
</dbReference>
<dbReference type="PATRIC" id="fig|34073.19.peg.6131"/>
<accession>A0A0H2M781</accession>
<dbReference type="EMBL" id="JZWI01000042">
    <property type="protein sequence ID" value="KLN52900.1"/>
    <property type="molecule type" value="Genomic_DNA"/>
</dbReference>
<keyword evidence="3" id="KW-1185">Reference proteome</keyword>
<gene>
    <name evidence="2" type="ORF">VPARA_59730</name>
</gene>
<protein>
    <recommendedName>
        <fullName evidence="4">Transposase zinc-ribbon domain-containing protein</fullName>
    </recommendedName>
</protein>
<dbReference type="AlphaFoldDB" id="A0A0H2M781"/>
<proteinExistence type="predicted"/>
<comment type="caution">
    <text evidence="2">The sequence shown here is derived from an EMBL/GenBank/DDBJ whole genome shotgun (WGS) entry which is preliminary data.</text>
</comment>
<reference evidence="2 3" key="1">
    <citation type="submission" date="2015-03" db="EMBL/GenBank/DDBJ databases">
        <title>Genome sequence of Variovorax paradoxus TBEA6.</title>
        <authorList>
            <person name="Poehlein A."/>
            <person name="Schuldes J."/>
            <person name="Wuebbeler J.H."/>
            <person name="Hiessl S."/>
            <person name="Steinbuechel A."/>
            <person name="Daniel R."/>
        </authorList>
    </citation>
    <scope>NUCLEOTIDE SEQUENCE [LARGE SCALE GENOMIC DNA]</scope>
    <source>
        <strain evidence="2 3">TBEA6</strain>
    </source>
</reference>